<keyword evidence="4" id="KW-0547">Nucleotide-binding</keyword>
<proteinExistence type="predicted"/>
<evidence type="ECO:0000313" key="9">
    <source>
        <dbReference type="EMBL" id="EGJ66450.1"/>
    </source>
</evidence>
<dbReference type="InterPro" id="IPR017871">
    <property type="entry name" value="ABC_transporter-like_CS"/>
</dbReference>
<dbReference type="InterPro" id="IPR008995">
    <property type="entry name" value="Mo/tungstate-bd_C_term_dom"/>
</dbReference>
<dbReference type="SUPFAM" id="SSF50331">
    <property type="entry name" value="MOP-like"/>
    <property type="match status" value="1"/>
</dbReference>
<dbReference type="InterPro" id="IPR003593">
    <property type="entry name" value="AAA+_ATPase"/>
</dbReference>
<evidence type="ECO:0000313" key="10">
    <source>
        <dbReference type="Proteomes" id="UP000003204"/>
    </source>
</evidence>
<keyword evidence="5 9" id="KW-0067">ATP-binding</keyword>
<dbReference type="InterPro" id="IPR050093">
    <property type="entry name" value="ABC_SmlMolc_Importer"/>
</dbReference>
<name>A0A828SKA2_ACIBA</name>
<keyword evidence="2" id="KW-1003">Cell membrane</keyword>
<dbReference type="PANTHER" id="PTHR42781:SF5">
    <property type="entry name" value="PUTRESCINE TRANSPORT ATP-BINDING PROTEIN POTG"/>
    <property type="match status" value="1"/>
</dbReference>
<dbReference type="PROSITE" id="PS00211">
    <property type="entry name" value="ABC_TRANSPORTER_1"/>
    <property type="match status" value="1"/>
</dbReference>
<evidence type="ECO:0000256" key="7">
    <source>
        <dbReference type="ARBA" id="ARBA00023136"/>
    </source>
</evidence>
<dbReference type="FunFam" id="3.40.50.300:FF:000425">
    <property type="entry name" value="Probable ABC transporter, ATP-binding subunit"/>
    <property type="match status" value="1"/>
</dbReference>
<protein>
    <submittedName>
        <fullName evidence="9">ABC transporter, ATP-binding protein</fullName>
    </submittedName>
</protein>
<dbReference type="EMBL" id="ACYS02000205">
    <property type="protein sequence ID" value="EGJ66450.1"/>
    <property type="molecule type" value="Genomic_DNA"/>
</dbReference>
<dbReference type="GO" id="GO:0016887">
    <property type="term" value="F:ATP hydrolysis activity"/>
    <property type="evidence" value="ECO:0007669"/>
    <property type="project" value="InterPro"/>
</dbReference>
<dbReference type="Pfam" id="PF00005">
    <property type="entry name" value="ABC_tran"/>
    <property type="match status" value="1"/>
</dbReference>
<dbReference type="InterPro" id="IPR003439">
    <property type="entry name" value="ABC_transporter-like_ATP-bd"/>
</dbReference>
<evidence type="ECO:0000256" key="6">
    <source>
        <dbReference type="ARBA" id="ARBA00022967"/>
    </source>
</evidence>
<evidence type="ECO:0000256" key="2">
    <source>
        <dbReference type="ARBA" id="ARBA00022475"/>
    </source>
</evidence>
<dbReference type="GO" id="GO:0005524">
    <property type="term" value="F:ATP binding"/>
    <property type="evidence" value="ECO:0007669"/>
    <property type="project" value="UniProtKB-KW"/>
</dbReference>
<evidence type="ECO:0000256" key="4">
    <source>
        <dbReference type="ARBA" id="ARBA00022741"/>
    </source>
</evidence>
<dbReference type="PANTHER" id="PTHR42781">
    <property type="entry name" value="SPERMIDINE/PUTRESCINE IMPORT ATP-BINDING PROTEIN POTA"/>
    <property type="match status" value="1"/>
</dbReference>
<evidence type="ECO:0000256" key="1">
    <source>
        <dbReference type="ARBA" id="ARBA00022448"/>
    </source>
</evidence>
<organism evidence="9 10">
    <name type="scientific">Acinetobacter baumannii 6014059</name>
    <dbReference type="NCBI Taxonomy" id="525242"/>
    <lineage>
        <taxon>Bacteria</taxon>
        <taxon>Pseudomonadati</taxon>
        <taxon>Pseudomonadota</taxon>
        <taxon>Gammaproteobacteria</taxon>
        <taxon>Moraxellales</taxon>
        <taxon>Moraxellaceae</taxon>
        <taxon>Acinetobacter</taxon>
        <taxon>Acinetobacter calcoaceticus/baumannii complex</taxon>
    </lineage>
</organism>
<accession>A0A828SKA2</accession>
<sequence length="411" mass="46223">MKSDLWDKGLIMQIPSSLQSSLLGQNQKAELTGHLLSTLTTYKYPEHGPSVLEVMDIQKKFQHFQALTHINLDLKAGEFVSFLGPSGCGKTTLLRIIAGLEKPDYGKVIKKGADITLLSAEKRHCGIVFQNYALFPNLNVEENIAFGLDKKKCDKAQRSQRVQQLLELIELPDIAKKYPNQLSGGQQQRVALARAIAPKPDILLLDEPLSALDAQVRLNLRQKIRSIQSQLNLPTIMVTHDQEEALSISDRVVVMNHGVIEQIDTPHNIYYKPQTQFVAKFIGTMNFLKATCAVPNQLEVLGFIPLNLEQQKLKAGENYSIGFRPEAVELVDDFGSDKESLYLPVKVLSTEFLGAKRRLFCAIHIDGIEQAKHLLQIEIENIKFKSLQELMFIKVPNQLIHVFDEQGYALC</sequence>
<reference evidence="9 10" key="1">
    <citation type="submission" date="2011-04" db="EMBL/GenBank/DDBJ databases">
        <authorList>
            <person name="Weinstock G."/>
            <person name="Sodergren E."/>
            <person name="Clifton S."/>
            <person name="Fulton L."/>
            <person name="Fulton B."/>
            <person name="Courtney L."/>
            <person name="Fronick C."/>
            <person name="Harrison M."/>
            <person name="Strong C."/>
            <person name="Farmer C."/>
            <person name="Delahaunty K."/>
            <person name="Markovic C."/>
            <person name="Hall O."/>
            <person name="Minx P."/>
            <person name="Tomlinson C."/>
            <person name="Mitreva M."/>
            <person name="Hou S."/>
            <person name="Chen J."/>
            <person name="Wollam A."/>
            <person name="Pepin K.H."/>
            <person name="Johnson M."/>
            <person name="Bhonagiri V."/>
            <person name="Zhang X."/>
            <person name="Suruliraj S."/>
            <person name="Warren W."/>
            <person name="Chinwalla A."/>
            <person name="Mardis E.R."/>
            <person name="Wilson R.K."/>
        </authorList>
    </citation>
    <scope>NUCLEOTIDE SEQUENCE [LARGE SCALE GENOMIC DNA]</scope>
    <source>
        <strain evidence="9 10">6014059</strain>
    </source>
</reference>
<dbReference type="SMART" id="SM00382">
    <property type="entry name" value="AAA"/>
    <property type="match status" value="1"/>
</dbReference>
<dbReference type="Gene3D" id="2.40.50.100">
    <property type="match status" value="1"/>
</dbReference>
<keyword evidence="6" id="KW-1278">Translocase</keyword>
<keyword evidence="3" id="KW-0997">Cell inner membrane</keyword>
<dbReference type="PROSITE" id="PS50893">
    <property type="entry name" value="ABC_TRANSPORTER_2"/>
    <property type="match status" value="1"/>
</dbReference>
<evidence type="ECO:0000259" key="8">
    <source>
        <dbReference type="PROSITE" id="PS50893"/>
    </source>
</evidence>
<dbReference type="AlphaFoldDB" id="A0A828SKA2"/>
<feature type="domain" description="ABC transporter" evidence="8">
    <location>
        <begin position="52"/>
        <end position="282"/>
    </location>
</feature>
<keyword evidence="1" id="KW-0813">Transport</keyword>
<dbReference type="GO" id="GO:0015697">
    <property type="term" value="P:quaternary ammonium group transport"/>
    <property type="evidence" value="ECO:0007669"/>
    <property type="project" value="UniProtKB-ARBA"/>
</dbReference>
<keyword evidence="7" id="KW-0472">Membrane</keyword>
<dbReference type="SUPFAM" id="SSF52540">
    <property type="entry name" value="P-loop containing nucleoside triphosphate hydrolases"/>
    <property type="match status" value="1"/>
</dbReference>
<evidence type="ECO:0000256" key="5">
    <source>
        <dbReference type="ARBA" id="ARBA00022840"/>
    </source>
</evidence>
<gene>
    <name evidence="9" type="ORF">HMPREF0022_03804</name>
</gene>
<evidence type="ECO:0000256" key="3">
    <source>
        <dbReference type="ARBA" id="ARBA00022519"/>
    </source>
</evidence>
<dbReference type="Proteomes" id="UP000003204">
    <property type="component" value="Unassembled WGS sequence"/>
</dbReference>
<comment type="caution">
    <text evidence="9">The sequence shown here is derived from an EMBL/GenBank/DDBJ whole genome shotgun (WGS) entry which is preliminary data.</text>
</comment>
<dbReference type="Gene3D" id="3.40.50.300">
    <property type="entry name" value="P-loop containing nucleotide triphosphate hydrolases"/>
    <property type="match status" value="1"/>
</dbReference>
<dbReference type="InterPro" id="IPR027417">
    <property type="entry name" value="P-loop_NTPase"/>
</dbReference>